<evidence type="ECO:0000259" key="2">
    <source>
        <dbReference type="Pfam" id="PF01979"/>
    </source>
</evidence>
<proteinExistence type="predicted"/>
<dbReference type="Gene3D" id="2.30.40.10">
    <property type="entry name" value="Urease, subunit C, domain 1"/>
    <property type="match status" value="1"/>
</dbReference>
<evidence type="ECO:0000256" key="1">
    <source>
        <dbReference type="ARBA" id="ARBA00022801"/>
    </source>
</evidence>
<dbReference type="Proteomes" id="UP001195483">
    <property type="component" value="Unassembled WGS sequence"/>
</dbReference>
<feature type="domain" description="Amidohydrolase-related" evidence="2">
    <location>
        <begin position="4"/>
        <end position="110"/>
    </location>
</feature>
<dbReference type="GO" id="GO:0016810">
    <property type="term" value="F:hydrolase activity, acting on carbon-nitrogen (but not peptide) bonds"/>
    <property type="evidence" value="ECO:0007669"/>
    <property type="project" value="InterPro"/>
</dbReference>
<keyword evidence="4" id="KW-1185">Reference proteome</keyword>
<reference evidence="3" key="2">
    <citation type="journal article" date="2021" name="Genome Biol. Evol.">
        <title>Developing a high-quality reference genome for a parasitic bivalve with doubly uniparental inheritance (Bivalvia: Unionida).</title>
        <authorList>
            <person name="Smith C.H."/>
        </authorList>
    </citation>
    <scope>NUCLEOTIDE SEQUENCE</scope>
    <source>
        <strain evidence="3">CHS0354</strain>
        <tissue evidence="3">Mantle</tissue>
    </source>
</reference>
<comment type="caution">
    <text evidence="3">The sequence shown here is derived from an EMBL/GenBank/DDBJ whole genome shotgun (WGS) entry which is preliminary data.</text>
</comment>
<dbReference type="PANTHER" id="PTHR43794:SF11">
    <property type="entry name" value="AMIDOHYDROLASE-RELATED DOMAIN-CONTAINING PROTEIN"/>
    <property type="match status" value="1"/>
</dbReference>
<protein>
    <recommendedName>
        <fullName evidence="2">Amidohydrolase-related domain-containing protein</fullName>
    </recommendedName>
</protein>
<dbReference type="PANTHER" id="PTHR43794">
    <property type="entry name" value="AMINOHYDROLASE SSNA-RELATED"/>
    <property type="match status" value="1"/>
</dbReference>
<sequence>MAVHKCGVAHCPVSNMRLASGIAPVRKYLKAGVKVGLGVDGSASNDSSHMLDEVRQSMLLARLAQAAEQFTARQALRLATRGGAAVLGRSDIGELSAGKCADFFALDLNRIEFAGALHDPADGTDILQNRLRRLDFCRRCPGCQGTAAHRFRHGKTDRTAQPRCTQTCERINV</sequence>
<gene>
    <name evidence="3" type="ORF">CHS0354_018556</name>
</gene>
<organism evidence="3 4">
    <name type="scientific">Potamilus streckersoni</name>
    <dbReference type="NCBI Taxonomy" id="2493646"/>
    <lineage>
        <taxon>Eukaryota</taxon>
        <taxon>Metazoa</taxon>
        <taxon>Spiralia</taxon>
        <taxon>Lophotrochozoa</taxon>
        <taxon>Mollusca</taxon>
        <taxon>Bivalvia</taxon>
        <taxon>Autobranchia</taxon>
        <taxon>Heteroconchia</taxon>
        <taxon>Palaeoheterodonta</taxon>
        <taxon>Unionida</taxon>
        <taxon>Unionoidea</taxon>
        <taxon>Unionidae</taxon>
        <taxon>Ambleminae</taxon>
        <taxon>Lampsilini</taxon>
        <taxon>Potamilus</taxon>
    </lineage>
</organism>
<dbReference type="AlphaFoldDB" id="A0AAE0WB49"/>
<evidence type="ECO:0000313" key="4">
    <source>
        <dbReference type="Proteomes" id="UP001195483"/>
    </source>
</evidence>
<accession>A0AAE0WB49</accession>
<dbReference type="EMBL" id="JAEAOA010001141">
    <property type="protein sequence ID" value="KAK3606960.1"/>
    <property type="molecule type" value="Genomic_DNA"/>
</dbReference>
<evidence type="ECO:0000313" key="3">
    <source>
        <dbReference type="EMBL" id="KAK3606960.1"/>
    </source>
</evidence>
<dbReference type="InterPro" id="IPR050287">
    <property type="entry name" value="MTA/SAH_deaminase"/>
</dbReference>
<dbReference type="SUPFAM" id="SSF51556">
    <property type="entry name" value="Metallo-dependent hydrolases"/>
    <property type="match status" value="1"/>
</dbReference>
<dbReference type="InterPro" id="IPR032466">
    <property type="entry name" value="Metal_Hydrolase"/>
</dbReference>
<reference evidence="3" key="3">
    <citation type="submission" date="2023-05" db="EMBL/GenBank/DDBJ databases">
        <authorList>
            <person name="Smith C.H."/>
        </authorList>
    </citation>
    <scope>NUCLEOTIDE SEQUENCE</scope>
    <source>
        <strain evidence="3">CHS0354</strain>
        <tissue evidence="3">Mantle</tissue>
    </source>
</reference>
<dbReference type="Pfam" id="PF01979">
    <property type="entry name" value="Amidohydro_1"/>
    <property type="match status" value="1"/>
</dbReference>
<reference evidence="3" key="1">
    <citation type="journal article" date="2021" name="Genome Biol. Evol.">
        <title>A High-Quality Reference Genome for a Parasitic Bivalve with Doubly Uniparental Inheritance (Bivalvia: Unionida).</title>
        <authorList>
            <person name="Smith C.H."/>
        </authorList>
    </citation>
    <scope>NUCLEOTIDE SEQUENCE</scope>
    <source>
        <strain evidence="3">CHS0354</strain>
    </source>
</reference>
<dbReference type="Gene3D" id="3.20.20.140">
    <property type="entry name" value="Metal-dependent hydrolases"/>
    <property type="match status" value="1"/>
</dbReference>
<dbReference type="InterPro" id="IPR011059">
    <property type="entry name" value="Metal-dep_hydrolase_composite"/>
</dbReference>
<dbReference type="InterPro" id="IPR006680">
    <property type="entry name" value="Amidohydro-rel"/>
</dbReference>
<name>A0AAE0WB49_9BIVA</name>
<keyword evidence="1" id="KW-0378">Hydrolase</keyword>